<evidence type="ECO:0000313" key="2">
    <source>
        <dbReference type="Proteomes" id="UP001158576"/>
    </source>
</evidence>
<dbReference type="EMBL" id="OU015568">
    <property type="protein sequence ID" value="CAG5079032.1"/>
    <property type="molecule type" value="Genomic_DNA"/>
</dbReference>
<dbReference type="Proteomes" id="UP001158576">
    <property type="component" value="Chromosome PAR"/>
</dbReference>
<name>A0ABN7RNF7_OIKDI</name>
<gene>
    <name evidence="1" type="ORF">OKIOD_LOCUS710</name>
</gene>
<keyword evidence="2" id="KW-1185">Reference proteome</keyword>
<reference evidence="1 2" key="1">
    <citation type="submission" date="2021-04" db="EMBL/GenBank/DDBJ databases">
        <authorList>
            <person name="Bliznina A."/>
        </authorList>
    </citation>
    <scope>NUCLEOTIDE SEQUENCE [LARGE SCALE GENOMIC DNA]</scope>
</reference>
<proteinExistence type="predicted"/>
<sequence length="268" mass="29091">MKLAFSFSAFSVSNAFQSVDWNDGDAVADTGNPCGSFIQFDKPEDFGAGGYSLSNATCSITYKMESTIEHIKHAFIGGGAFIESPSTRGLNEFSVFGYPGITSDSFDMVIFWDEAMAKMDKFGNETCGTGNDFALQCTGFETADPLSNDLDGHFMETVNDFRKTAGSVLDFQVIGPKAHELVTVAFLDSDGNRWPCYDFKAVSGIAPYSGCHPSGGANNTQIDCGTKSQFTLLSDDYFVSTLMGFSCTMNDDSFPDLWMSQISRQSIL</sequence>
<organism evidence="1 2">
    <name type="scientific">Oikopleura dioica</name>
    <name type="common">Tunicate</name>
    <dbReference type="NCBI Taxonomy" id="34765"/>
    <lineage>
        <taxon>Eukaryota</taxon>
        <taxon>Metazoa</taxon>
        <taxon>Chordata</taxon>
        <taxon>Tunicata</taxon>
        <taxon>Appendicularia</taxon>
        <taxon>Copelata</taxon>
        <taxon>Oikopleuridae</taxon>
        <taxon>Oikopleura</taxon>
    </lineage>
</organism>
<evidence type="ECO:0000313" key="1">
    <source>
        <dbReference type="EMBL" id="CAG5079032.1"/>
    </source>
</evidence>
<accession>A0ABN7RNF7</accession>
<protein>
    <submittedName>
        <fullName evidence="1">Oidioi.mRNA.OKI2018_I69.PAR.g9152.t1.cds</fullName>
    </submittedName>
</protein>